<keyword evidence="4 7" id="KW-0812">Transmembrane</keyword>
<evidence type="ECO:0000256" key="7">
    <source>
        <dbReference type="SAM" id="Phobius"/>
    </source>
</evidence>
<feature type="transmembrane region" description="Helical" evidence="7">
    <location>
        <begin position="373"/>
        <end position="395"/>
    </location>
</feature>
<dbReference type="InterPro" id="IPR048279">
    <property type="entry name" value="MdtK-like"/>
</dbReference>
<proteinExistence type="predicted"/>
<dbReference type="GO" id="GO:0015297">
    <property type="term" value="F:antiporter activity"/>
    <property type="evidence" value="ECO:0007669"/>
    <property type="project" value="InterPro"/>
</dbReference>
<feature type="transmembrane region" description="Helical" evidence="7">
    <location>
        <begin position="432"/>
        <end position="453"/>
    </location>
</feature>
<evidence type="ECO:0000313" key="8">
    <source>
        <dbReference type="EMBL" id="TFI59363.1"/>
    </source>
</evidence>
<feature type="transmembrane region" description="Helical" evidence="7">
    <location>
        <begin position="177"/>
        <end position="198"/>
    </location>
</feature>
<dbReference type="CDD" id="cd13138">
    <property type="entry name" value="MATE_yoeA_like"/>
    <property type="match status" value="1"/>
</dbReference>
<feature type="transmembrane region" description="Helical" evidence="7">
    <location>
        <begin position="68"/>
        <end position="91"/>
    </location>
</feature>
<dbReference type="EMBL" id="SPDV01000008">
    <property type="protein sequence ID" value="TFI59363.1"/>
    <property type="molecule type" value="Genomic_DNA"/>
</dbReference>
<keyword evidence="5 7" id="KW-1133">Transmembrane helix</keyword>
<dbReference type="PIRSF" id="PIRSF006603">
    <property type="entry name" value="DinF"/>
    <property type="match status" value="1"/>
</dbReference>
<dbReference type="InterPro" id="IPR052031">
    <property type="entry name" value="Membrane_Transporter-Flippase"/>
</dbReference>
<dbReference type="PANTHER" id="PTHR43549">
    <property type="entry name" value="MULTIDRUG RESISTANCE PROTEIN YPNP-RELATED"/>
    <property type="match status" value="1"/>
</dbReference>
<dbReference type="GO" id="GO:0042910">
    <property type="term" value="F:xenobiotic transmembrane transporter activity"/>
    <property type="evidence" value="ECO:0007669"/>
    <property type="project" value="InterPro"/>
</dbReference>
<organism evidence="8 9">
    <name type="scientific">Sphingomonas parva</name>
    <dbReference type="NCBI Taxonomy" id="2555898"/>
    <lineage>
        <taxon>Bacteria</taxon>
        <taxon>Pseudomonadati</taxon>
        <taxon>Pseudomonadota</taxon>
        <taxon>Alphaproteobacteria</taxon>
        <taxon>Sphingomonadales</taxon>
        <taxon>Sphingomonadaceae</taxon>
        <taxon>Sphingomonas</taxon>
    </lineage>
</organism>
<feature type="transmembrane region" description="Helical" evidence="7">
    <location>
        <begin position="300"/>
        <end position="322"/>
    </location>
</feature>
<feature type="transmembrane region" description="Helical" evidence="7">
    <location>
        <begin position="402"/>
        <end position="420"/>
    </location>
</feature>
<keyword evidence="6 7" id="KW-0472">Membrane</keyword>
<dbReference type="GO" id="GO:0005886">
    <property type="term" value="C:plasma membrane"/>
    <property type="evidence" value="ECO:0007669"/>
    <property type="project" value="UniProtKB-SubCell"/>
</dbReference>
<evidence type="ECO:0000256" key="1">
    <source>
        <dbReference type="ARBA" id="ARBA00004429"/>
    </source>
</evidence>
<dbReference type="Proteomes" id="UP000298213">
    <property type="component" value="Unassembled WGS sequence"/>
</dbReference>
<dbReference type="AlphaFoldDB" id="A0A4Y8ZTM0"/>
<evidence type="ECO:0000256" key="6">
    <source>
        <dbReference type="ARBA" id="ARBA00023136"/>
    </source>
</evidence>
<protein>
    <submittedName>
        <fullName evidence="8">MATE family efflux transporter</fullName>
    </submittedName>
</protein>
<keyword evidence="2" id="KW-0813">Transport</keyword>
<evidence type="ECO:0000313" key="9">
    <source>
        <dbReference type="Proteomes" id="UP000298213"/>
    </source>
</evidence>
<gene>
    <name evidence="8" type="ORF">E2493_05145</name>
</gene>
<keyword evidence="3" id="KW-1003">Cell membrane</keyword>
<keyword evidence="9" id="KW-1185">Reference proteome</keyword>
<feature type="transmembrane region" description="Helical" evidence="7">
    <location>
        <begin position="103"/>
        <end position="126"/>
    </location>
</feature>
<feature type="transmembrane region" description="Helical" evidence="7">
    <location>
        <begin position="260"/>
        <end position="280"/>
    </location>
</feature>
<name>A0A4Y8ZTM0_9SPHN</name>
<comment type="caution">
    <text evidence="8">The sequence shown here is derived from an EMBL/GenBank/DDBJ whole genome shotgun (WGS) entry which is preliminary data.</text>
</comment>
<dbReference type="PANTHER" id="PTHR43549:SF3">
    <property type="entry name" value="MULTIDRUG RESISTANCE PROTEIN YPNP-RELATED"/>
    <property type="match status" value="1"/>
</dbReference>
<dbReference type="NCBIfam" id="TIGR00797">
    <property type="entry name" value="matE"/>
    <property type="match status" value="1"/>
</dbReference>
<dbReference type="InterPro" id="IPR002528">
    <property type="entry name" value="MATE_fam"/>
</dbReference>
<evidence type="ECO:0000256" key="4">
    <source>
        <dbReference type="ARBA" id="ARBA00022692"/>
    </source>
</evidence>
<sequence length="490" mass="51363">MVRMATRAAPRPGQRDLTSGPIASTLIAFALPTLGSSVLQSLNGSINAIWVGRFLGVDALAATSNGNIVLFMLMAFVFGFGMASTILIGQAMGRRDIDEARRVVGTAIGSFVPISAVIAAVGWWLAPDILSLLGTPGNATPLALDYLRVIFLAVPGTLMMTMLMMALRGAGDSLTPLWFMALSVLLDSGLNPVLILGLGPLPALGISGSALATAIANYVSLAALLVYIYARDLPLRLRGSELACLRPDPVRLRTIVGKGLPMGLQMIVITSSALAMLGLVNREGVDTAAAYGVTQQLWTYVQMPAMSLAAAVSAMAAQNIGAGKWDRVSAATRAGVLFNLLMTGALIVLLTIADKPALALFLGGDSPALPIARHIQLVATWGFLFFGVSLVLFGTVRANGQVVWPLIILAVSMYPVRLGVALGTYDWLGADALWLSFPLGMVATMLMAVALYLHGGWRRARMAGPPIGDTECIEQAEATREPGGALRPAG</sequence>
<evidence type="ECO:0000256" key="3">
    <source>
        <dbReference type="ARBA" id="ARBA00022475"/>
    </source>
</evidence>
<comment type="subcellular location">
    <subcellularLocation>
        <location evidence="1">Cell inner membrane</location>
        <topology evidence="1">Multi-pass membrane protein</topology>
    </subcellularLocation>
</comment>
<evidence type="ECO:0000256" key="2">
    <source>
        <dbReference type="ARBA" id="ARBA00022448"/>
    </source>
</evidence>
<feature type="transmembrane region" description="Helical" evidence="7">
    <location>
        <begin position="21"/>
        <end position="42"/>
    </location>
</feature>
<feature type="transmembrane region" description="Helical" evidence="7">
    <location>
        <begin position="146"/>
        <end position="165"/>
    </location>
</feature>
<accession>A0A4Y8ZTM0</accession>
<dbReference type="RefSeq" id="WP_135084676.1">
    <property type="nucleotide sequence ID" value="NZ_SPDV01000008.1"/>
</dbReference>
<feature type="transmembrane region" description="Helical" evidence="7">
    <location>
        <begin position="210"/>
        <end position="230"/>
    </location>
</feature>
<dbReference type="OrthoDB" id="9806302at2"/>
<evidence type="ECO:0000256" key="5">
    <source>
        <dbReference type="ARBA" id="ARBA00022989"/>
    </source>
</evidence>
<feature type="transmembrane region" description="Helical" evidence="7">
    <location>
        <begin position="334"/>
        <end position="353"/>
    </location>
</feature>
<dbReference type="Pfam" id="PF01554">
    <property type="entry name" value="MatE"/>
    <property type="match status" value="2"/>
</dbReference>
<reference evidence="8 9" key="1">
    <citation type="submission" date="2019-03" db="EMBL/GenBank/DDBJ databases">
        <title>Genome sequence of Sphingomonas sp. 17J27-24.</title>
        <authorList>
            <person name="Kim M."/>
            <person name="Maeng S."/>
            <person name="Sathiyaraj S."/>
        </authorList>
    </citation>
    <scope>NUCLEOTIDE SEQUENCE [LARGE SCALE GENOMIC DNA]</scope>
    <source>
        <strain evidence="8 9">17J27-24</strain>
    </source>
</reference>